<reference evidence="1" key="1">
    <citation type="submission" date="2018-05" db="EMBL/GenBank/DDBJ databases">
        <authorList>
            <person name="Lanie J.A."/>
            <person name="Ng W.-L."/>
            <person name="Kazmierczak K.M."/>
            <person name="Andrzejewski T.M."/>
            <person name="Davidsen T.M."/>
            <person name="Wayne K.J."/>
            <person name="Tettelin H."/>
            <person name="Glass J.I."/>
            <person name="Rusch D."/>
            <person name="Podicherti R."/>
            <person name="Tsui H.-C.T."/>
            <person name="Winkler M.E."/>
        </authorList>
    </citation>
    <scope>NUCLEOTIDE SEQUENCE</scope>
    <source>
        <strain evidence="1">ZC4RG45</strain>
    </source>
</reference>
<evidence type="ECO:0000313" key="1">
    <source>
        <dbReference type="EMBL" id="PZM93118.1"/>
    </source>
</evidence>
<name>A0A2W4J4J8_9PSEU</name>
<protein>
    <submittedName>
        <fullName evidence="1">Uncharacterized protein</fullName>
    </submittedName>
</protein>
<proteinExistence type="predicted"/>
<gene>
    <name evidence="1" type="ORF">DIU77_15445</name>
</gene>
<accession>A0A2W4J4J8</accession>
<comment type="caution">
    <text evidence="1">The sequence shown here is derived from an EMBL/GenBank/DDBJ whole genome shotgun (WGS) entry which is preliminary data.</text>
</comment>
<sequence>MNSNVSLLRELIENIRATGMTWARKRRELTALQNRRKVVQLELRDRLMAEAAARGERLSATAALEEARAHPEYIACLDEIALKQFEADAAEVAYTAARALFQAAITAPDEAGQLAA</sequence>
<dbReference type="AlphaFoldDB" id="A0A2W4J4J8"/>
<organism evidence="1">
    <name type="scientific">Thermocrispum agreste</name>
    <dbReference type="NCBI Taxonomy" id="37925"/>
    <lineage>
        <taxon>Bacteria</taxon>
        <taxon>Bacillati</taxon>
        <taxon>Actinomycetota</taxon>
        <taxon>Actinomycetes</taxon>
        <taxon>Pseudonocardiales</taxon>
        <taxon>Pseudonocardiaceae</taxon>
        <taxon>Thermocrispum</taxon>
    </lineage>
</organism>
<dbReference type="EMBL" id="QGUI01000668">
    <property type="protein sequence ID" value="PZM93118.1"/>
    <property type="molecule type" value="Genomic_DNA"/>
</dbReference>